<evidence type="ECO:0000256" key="1">
    <source>
        <dbReference type="SAM" id="Phobius"/>
    </source>
</evidence>
<proteinExistence type="predicted"/>
<name>A0A1H1J155_NATTX</name>
<reference evidence="3" key="1">
    <citation type="submission" date="2016-10" db="EMBL/GenBank/DDBJ databases">
        <authorList>
            <person name="Varghese N."/>
            <person name="Submissions S."/>
        </authorList>
    </citation>
    <scope>NUCLEOTIDE SEQUENCE [LARGE SCALE GENOMIC DNA]</scope>
    <source>
        <strain evidence="3">DSM 24767</strain>
    </source>
</reference>
<protein>
    <submittedName>
        <fullName evidence="2">Uncharacterized protein</fullName>
    </submittedName>
</protein>
<keyword evidence="3" id="KW-1185">Reference proteome</keyword>
<feature type="transmembrane region" description="Helical" evidence="1">
    <location>
        <begin position="37"/>
        <end position="60"/>
    </location>
</feature>
<dbReference type="AlphaFoldDB" id="A0A1H1J155"/>
<dbReference type="RefSeq" id="WP_139169331.1">
    <property type="nucleotide sequence ID" value="NZ_FNLC01000007.1"/>
</dbReference>
<keyword evidence="1" id="KW-0812">Transmembrane</keyword>
<feature type="transmembrane region" description="Helical" evidence="1">
    <location>
        <begin position="67"/>
        <end position="87"/>
    </location>
</feature>
<accession>A0A1H1J155</accession>
<evidence type="ECO:0000313" key="2">
    <source>
        <dbReference type="EMBL" id="SDR43672.1"/>
    </source>
</evidence>
<keyword evidence="1" id="KW-1133">Transmembrane helix</keyword>
<keyword evidence="1" id="KW-0472">Membrane</keyword>
<dbReference type="OrthoDB" id="381110at2157"/>
<organism evidence="2 3">
    <name type="scientific">Natronobacterium texcoconense</name>
    <dbReference type="NCBI Taxonomy" id="1095778"/>
    <lineage>
        <taxon>Archaea</taxon>
        <taxon>Methanobacteriati</taxon>
        <taxon>Methanobacteriota</taxon>
        <taxon>Stenosarchaea group</taxon>
        <taxon>Halobacteria</taxon>
        <taxon>Halobacteriales</taxon>
        <taxon>Natrialbaceae</taxon>
        <taxon>Natronobacterium</taxon>
    </lineage>
</organism>
<sequence>MKSVLNNPVKVVSVVGLGIVLLLQAHSHYRIFLEEGIEAVVATPAFAVYIIVPIVILAIATNYLDQLQLASVLFASTAAVIGVGYLLEPTGVQLILSIFFGLSAVYSGFKAYADN</sequence>
<dbReference type="EMBL" id="FNLC01000007">
    <property type="protein sequence ID" value="SDR43672.1"/>
    <property type="molecule type" value="Genomic_DNA"/>
</dbReference>
<feature type="transmembrane region" description="Helical" evidence="1">
    <location>
        <begin position="93"/>
        <end position="113"/>
    </location>
</feature>
<evidence type="ECO:0000313" key="3">
    <source>
        <dbReference type="Proteomes" id="UP000198848"/>
    </source>
</evidence>
<dbReference type="Proteomes" id="UP000198848">
    <property type="component" value="Unassembled WGS sequence"/>
</dbReference>
<gene>
    <name evidence="2" type="ORF">SAMN04489842_3991</name>
</gene>